<keyword evidence="3" id="KW-1185">Reference proteome</keyword>
<dbReference type="InterPro" id="IPR007736">
    <property type="entry name" value="Caleosin-related"/>
</dbReference>
<dbReference type="Pfam" id="PF05042">
    <property type="entry name" value="Caleosin"/>
    <property type="match status" value="1"/>
</dbReference>
<evidence type="ECO:0000313" key="3">
    <source>
        <dbReference type="Proteomes" id="UP000701853"/>
    </source>
</evidence>
<reference evidence="2 3" key="1">
    <citation type="journal article" date="2021" name="bioRxiv">
        <title>The Gossypium anomalum genome as a resource for cotton improvement and evolutionary analysis of hybrid incompatibility.</title>
        <authorList>
            <person name="Grover C.E."/>
            <person name="Yuan D."/>
            <person name="Arick M.A."/>
            <person name="Miller E.R."/>
            <person name="Hu G."/>
            <person name="Peterson D.G."/>
            <person name="Wendel J.F."/>
            <person name="Udall J.A."/>
        </authorList>
    </citation>
    <scope>NUCLEOTIDE SEQUENCE [LARGE SCALE GENOMIC DNA]</scope>
    <source>
        <strain evidence="2">JFW-Udall</strain>
        <tissue evidence="2">Leaf</tissue>
    </source>
</reference>
<protein>
    <recommendedName>
        <fullName evidence="4">Caleosin</fullName>
    </recommendedName>
</protein>
<name>A0A8J5YDZ8_9ROSI</name>
<comment type="caution">
    <text evidence="2">The sequence shown here is derived from an EMBL/GenBank/DDBJ whole genome shotgun (WGS) entry which is preliminary data.</text>
</comment>
<dbReference type="GO" id="GO:0004497">
    <property type="term" value="F:monooxygenase activity"/>
    <property type="evidence" value="ECO:0007669"/>
    <property type="project" value="TreeGrafter"/>
</dbReference>
<evidence type="ECO:0000313" key="2">
    <source>
        <dbReference type="EMBL" id="KAG8483239.1"/>
    </source>
</evidence>
<dbReference type="GO" id="GO:0005509">
    <property type="term" value="F:calcium ion binding"/>
    <property type="evidence" value="ECO:0007669"/>
    <property type="project" value="TreeGrafter"/>
</dbReference>
<dbReference type="OrthoDB" id="640742at2759"/>
<evidence type="ECO:0000256" key="1">
    <source>
        <dbReference type="ARBA" id="ARBA00006765"/>
    </source>
</evidence>
<proteinExistence type="inferred from homology"/>
<dbReference type="Proteomes" id="UP000701853">
    <property type="component" value="Chromosome 9"/>
</dbReference>
<dbReference type="PANTHER" id="PTHR31495">
    <property type="entry name" value="PEROXYGENASE 3-RELATED"/>
    <property type="match status" value="1"/>
</dbReference>
<gene>
    <name evidence="2" type="ORF">CXB51_022177</name>
</gene>
<dbReference type="PANTHER" id="PTHR31495:SF50">
    <property type="entry name" value="PEROXYGENASE 1"/>
    <property type="match status" value="1"/>
</dbReference>
<accession>A0A8J5YDZ8</accession>
<dbReference type="AlphaFoldDB" id="A0A8J5YDZ8"/>
<comment type="similarity">
    <text evidence="1">Belongs to the caleosin family.</text>
</comment>
<evidence type="ECO:0008006" key="4">
    <source>
        <dbReference type="Google" id="ProtNLM"/>
    </source>
</evidence>
<organism evidence="2 3">
    <name type="scientific">Gossypium anomalum</name>
    <dbReference type="NCBI Taxonomy" id="47600"/>
    <lineage>
        <taxon>Eukaryota</taxon>
        <taxon>Viridiplantae</taxon>
        <taxon>Streptophyta</taxon>
        <taxon>Embryophyta</taxon>
        <taxon>Tracheophyta</taxon>
        <taxon>Spermatophyta</taxon>
        <taxon>Magnoliopsida</taxon>
        <taxon>eudicotyledons</taxon>
        <taxon>Gunneridae</taxon>
        <taxon>Pentapetalae</taxon>
        <taxon>rosids</taxon>
        <taxon>malvids</taxon>
        <taxon>Malvales</taxon>
        <taxon>Malvaceae</taxon>
        <taxon>Malvoideae</taxon>
        <taxon>Gossypium</taxon>
    </lineage>
</organism>
<sequence length="263" mass="30214">MEDDAMATEAPLAPVTCGRRVRNDLEDKLPKPYMARALVAPDVDHPNGTPGHYHNGMSVLQQHAAYFDQDDNGIIYPWETYAGTILSRICRYLQGQNSMYSSFKFFHIFTVEGWLPSPFFPIYVYNIHKAKHGSDSGIYDNEGRFTPANIESMFSKYARTVPDKFTLGELWKMTEGNRDAFDLFGWLAGKFEWGVLYVLARDEDGMLSKEAVRRCFDGSLFEYCARMNMGRHGKGELEFKIKVSYVAFTCQRIKVDLFEVKRN</sequence>
<dbReference type="EMBL" id="JAHUZN010000009">
    <property type="protein sequence ID" value="KAG8483239.1"/>
    <property type="molecule type" value="Genomic_DNA"/>
</dbReference>